<evidence type="ECO:0000256" key="9">
    <source>
        <dbReference type="ARBA" id="ARBA00023065"/>
    </source>
</evidence>
<dbReference type="InterPro" id="IPR036942">
    <property type="entry name" value="Beta-barrel_TonB_sf"/>
</dbReference>
<dbReference type="InterPro" id="IPR010105">
    <property type="entry name" value="TonB_sidphr_rcpt"/>
</dbReference>
<dbReference type="Gene3D" id="2.40.170.20">
    <property type="entry name" value="TonB-dependent receptor, beta-barrel domain"/>
    <property type="match status" value="1"/>
</dbReference>
<protein>
    <submittedName>
        <fullName evidence="19">Ferrichrome receptor FiuA</fullName>
    </submittedName>
</protein>
<dbReference type="InterPro" id="IPR000531">
    <property type="entry name" value="Beta-barrel_TonB"/>
</dbReference>
<evidence type="ECO:0000256" key="6">
    <source>
        <dbReference type="ARBA" id="ARBA00022692"/>
    </source>
</evidence>
<keyword evidence="10 15" id="KW-0798">TonB box</keyword>
<keyword evidence="3 14" id="KW-0813">Transport</keyword>
<evidence type="ECO:0000256" key="7">
    <source>
        <dbReference type="ARBA" id="ARBA00022729"/>
    </source>
</evidence>
<feature type="domain" description="TonB-dependent receptor plug" evidence="18">
    <location>
        <begin position="73"/>
        <end position="174"/>
    </location>
</feature>
<evidence type="ECO:0000256" key="10">
    <source>
        <dbReference type="ARBA" id="ARBA00023077"/>
    </source>
</evidence>
<feature type="signal peptide" evidence="16">
    <location>
        <begin position="1"/>
        <end position="29"/>
    </location>
</feature>
<evidence type="ECO:0000256" key="5">
    <source>
        <dbReference type="ARBA" id="ARBA00022496"/>
    </source>
</evidence>
<dbReference type="Gene3D" id="2.170.130.10">
    <property type="entry name" value="TonB-dependent receptor, plug domain"/>
    <property type="match status" value="1"/>
</dbReference>
<evidence type="ECO:0000259" key="18">
    <source>
        <dbReference type="Pfam" id="PF07715"/>
    </source>
</evidence>
<feature type="chain" id="PRO_5037116992" evidence="16">
    <location>
        <begin position="30"/>
        <end position="732"/>
    </location>
</feature>
<feature type="domain" description="TonB-dependent receptor-like beta-barrel" evidence="17">
    <location>
        <begin position="250"/>
        <end position="701"/>
    </location>
</feature>
<dbReference type="PANTHER" id="PTHR32552">
    <property type="entry name" value="FERRICHROME IRON RECEPTOR-RELATED"/>
    <property type="match status" value="1"/>
</dbReference>
<dbReference type="InterPro" id="IPR039426">
    <property type="entry name" value="TonB-dep_rcpt-like"/>
</dbReference>
<dbReference type="CDD" id="cd01347">
    <property type="entry name" value="ligand_gated_channel"/>
    <property type="match status" value="1"/>
</dbReference>
<dbReference type="GO" id="GO:0015344">
    <property type="term" value="F:siderophore uptake transmembrane transporter activity"/>
    <property type="evidence" value="ECO:0007669"/>
    <property type="project" value="TreeGrafter"/>
</dbReference>
<dbReference type="GO" id="GO:0038023">
    <property type="term" value="F:signaling receptor activity"/>
    <property type="evidence" value="ECO:0007669"/>
    <property type="project" value="InterPro"/>
</dbReference>
<keyword evidence="8" id="KW-0408">Iron</keyword>
<dbReference type="Proteomes" id="UP000598997">
    <property type="component" value="Unassembled WGS sequence"/>
</dbReference>
<evidence type="ECO:0000313" key="20">
    <source>
        <dbReference type="Proteomes" id="UP000598997"/>
    </source>
</evidence>
<proteinExistence type="inferred from homology"/>
<reference evidence="19 20" key="1">
    <citation type="journal article" date="2014" name="Int. J. Syst. Evol. Microbiol.">
        <title>Complete genome sequence of Corynebacterium casei LMG S-19264T (=DSM 44701T), isolated from a smear-ripened cheese.</title>
        <authorList>
            <consortium name="US DOE Joint Genome Institute (JGI-PGF)"/>
            <person name="Walter F."/>
            <person name="Albersmeier A."/>
            <person name="Kalinowski J."/>
            <person name="Ruckert C."/>
        </authorList>
    </citation>
    <scope>NUCLEOTIDE SEQUENCE [LARGE SCALE GENOMIC DNA]</scope>
    <source>
        <strain evidence="19 20">CGMCC 1.15358</strain>
    </source>
</reference>
<dbReference type="Pfam" id="PF00593">
    <property type="entry name" value="TonB_dep_Rec_b-barrel"/>
    <property type="match status" value="1"/>
</dbReference>
<evidence type="ECO:0000256" key="8">
    <source>
        <dbReference type="ARBA" id="ARBA00023004"/>
    </source>
</evidence>
<evidence type="ECO:0000256" key="15">
    <source>
        <dbReference type="RuleBase" id="RU003357"/>
    </source>
</evidence>
<evidence type="ECO:0000313" key="19">
    <source>
        <dbReference type="EMBL" id="GGD41400.1"/>
    </source>
</evidence>
<dbReference type="PROSITE" id="PS52016">
    <property type="entry name" value="TONB_DEPENDENT_REC_3"/>
    <property type="match status" value="1"/>
</dbReference>
<sequence length="732" mass="79628">MTYSNRLAAGCAKAAIALPLLAAAAPALAQNATDQSRLETVETMEDGERVIIVTADAYVPEGSVTATKSNIPLVETPQSVSVVSRDQIDLLNFIDAQQAVRYVAGATGENYGPDLRFDFIQIRGFTPKQFIDGLATPVTTTIFSSGVDLYAFESLDILKGPASVLYGNSPPGGIYNQTSRRPESEFNGEIALKYGTDDYKQVATTFTGAANEMLDLRLTALYRDREAERDGVEAERFYIAPAATVHIGPATTLTGLGYYQYDETRGDTNGFLPAAGTLLDNPNGEIGRGTNLGEPDYNRYERKQWGLGFELAHEFSDDAGATINAKWSDYDEYQQIIYGSYFADADMRTVGRSSFPYAENVQSFAIDNRLDAKVYTGDVEHTLLAGLDYRNVRNFAAYGFGFASNIDLYDPVYGVGAPYDTPELATRYNEQRLRQTGVYAQDQIALGGLRLLLSGRYDWVKSDYIAPFTPVEGDYDRTEQKSKKFTYRAGASYVTEGGFVPYISYATSFEPVLGGDAVTGDAFTPTTGKQIEGGIKYDARGLSEDIDLFATAAIYQIKQKNVVATLSGPALPVFGEQIGAVKVTGGELEFVARIREQLAINGAYSYTDSEITDSNNADEIGAPLPVTPKHKVSLFADYTFQRGALAGFGFGAGVRYTDGSAGALPSFFEPVVYTSDSATLFDAIVHYDTPNWRFAVNGSNVFDKKYVARCAATFNCNFGAGRQVIGTATYKF</sequence>
<comment type="similarity">
    <text evidence="2 14 15">Belongs to the TonB-dependent receptor family.</text>
</comment>
<evidence type="ECO:0000256" key="11">
    <source>
        <dbReference type="ARBA" id="ARBA00023136"/>
    </source>
</evidence>
<keyword evidence="9" id="KW-0406">Ion transport</keyword>
<keyword evidence="5" id="KW-0410">Iron transport</keyword>
<evidence type="ECO:0000256" key="14">
    <source>
        <dbReference type="PROSITE-ProRule" id="PRU01360"/>
    </source>
</evidence>
<dbReference type="AlphaFoldDB" id="A0A916YEI0"/>
<dbReference type="GO" id="GO:0015891">
    <property type="term" value="P:siderophore transport"/>
    <property type="evidence" value="ECO:0007669"/>
    <property type="project" value="InterPro"/>
</dbReference>
<keyword evidence="11 14" id="KW-0472">Membrane</keyword>
<dbReference type="OrthoDB" id="9760333at2"/>
<name>A0A916YEI0_9SPHN</name>
<accession>A0A916YEI0</accession>
<dbReference type="Pfam" id="PF07715">
    <property type="entry name" value="Plug"/>
    <property type="match status" value="1"/>
</dbReference>
<dbReference type="InterPro" id="IPR037066">
    <property type="entry name" value="Plug_dom_sf"/>
</dbReference>
<dbReference type="EMBL" id="BMIO01000004">
    <property type="protein sequence ID" value="GGD41400.1"/>
    <property type="molecule type" value="Genomic_DNA"/>
</dbReference>
<evidence type="ECO:0000256" key="2">
    <source>
        <dbReference type="ARBA" id="ARBA00009810"/>
    </source>
</evidence>
<evidence type="ECO:0000256" key="4">
    <source>
        <dbReference type="ARBA" id="ARBA00022452"/>
    </source>
</evidence>
<dbReference type="SUPFAM" id="SSF56935">
    <property type="entry name" value="Porins"/>
    <property type="match status" value="1"/>
</dbReference>
<organism evidence="19 20">
    <name type="scientific">Croceicoccus pelagius</name>
    <dbReference type="NCBI Taxonomy" id="1703341"/>
    <lineage>
        <taxon>Bacteria</taxon>
        <taxon>Pseudomonadati</taxon>
        <taxon>Pseudomonadota</taxon>
        <taxon>Alphaproteobacteria</taxon>
        <taxon>Sphingomonadales</taxon>
        <taxon>Erythrobacteraceae</taxon>
        <taxon>Croceicoccus</taxon>
    </lineage>
</organism>
<dbReference type="PANTHER" id="PTHR32552:SF68">
    <property type="entry name" value="FERRICHROME OUTER MEMBRANE TRANSPORTER_PHAGE RECEPTOR"/>
    <property type="match status" value="1"/>
</dbReference>
<comment type="caution">
    <text evidence="19">The sequence shown here is derived from an EMBL/GenBank/DDBJ whole genome shotgun (WGS) entry which is preliminary data.</text>
</comment>
<dbReference type="GO" id="GO:0009279">
    <property type="term" value="C:cell outer membrane"/>
    <property type="evidence" value="ECO:0007669"/>
    <property type="project" value="UniProtKB-SubCell"/>
</dbReference>
<keyword evidence="13 14" id="KW-0998">Cell outer membrane</keyword>
<evidence type="ECO:0000256" key="3">
    <source>
        <dbReference type="ARBA" id="ARBA00022448"/>
    </source>
</evidence>
<keyword evidence="6 14" id="KW-0812">Transmembrane</keyword>
<gene>
    <name evidence="19" type="primary">fiuA</name>
    <name evidence="19" type="ORF">GCM10010989_14270</name>
</gene>
<dbReference type="NCBIfam" id="TIGR01783">
    <property type="entry name" value="TonB-siderophor"/>
    <property type="match status" value="1"/>
</dbReference>
<keyword evidence="4 14" id="KW-1134">Transmembrane beta strand</keyword>
<comment type="subcellular location">
    <subcellularLocation>
        <location evidence="1 14">Cell outer membrane</location>
        <topology evidence="1 14">Multi-pass membrane protein</topology>
    </subcellularLocation>
</comment>
<keyword evidence="7 16" id="KW-0732">Signal</keyword>
<evidence type="ECO:0000259" key="17">
    <source>
        <dbReference type="Pfam" id="PF00593"/>
    </source>
</evidence>
<evidence type="ECO:0000256" key="12">
    <source>
        <dbReference type="ARBA" id="ARBA00023170"/>
    </source>
</evidence>
<evidence type="ECO:0000256" key="16">
    <source>
        <dbReference type="SAM" id="SignalP"/>
    </source>
</evidence>
<keyword evidence="12 19" id="KW-0675">Receptor</keyword>
<dbReference type="RefSeq" id="WP_066766668.1">
    <property type="nucleotide sequence ID" value="NZ_BMIO01000004.1"/>
</dbReference>
<evidence type="ECO:0000256" key="13">
    <source>
        <dbReference type="ARBA" id="ARBA00023237"/>
    </source>
</evidence>
<evidence type="ECO:0000256" key="1">
    <source>
        <dbReference type="ARBA" id="ARBA00004571"/>
    </source>
</evidence>
<dbReference type="InterPro" id="IPR012910">
    <property type="entry name" value="Plug_dom"/>
</dbReference>
<keyword evidence="20" id="KW-1185">Reference proteome</keyword>